<dbReference type="InterPro" id="IPR036388">
    <property type="entry name" value="WH-like_DNA-bd_sf"/>
</dbReference>
<evidence type="ECO:0000313" key="2">
    <source>
        <dbReference type="EMBL" id="GAA4167903.1"/>
    </source>
</evidence>
<feature type="domain" description="HTH marR-type" evidence="1">
    <location>
        <begin position="1"/>
        <end position="145"/>
    </location>
</feature>
<dbReference type="SUPFAM" id="SSF46785">
    <property type="entry name" value="Winged helix' DNA-binding domain"/>
    <property type="match status" value="1"/>
</dbReference>
<evidence type="ECO:0000313" key="3">
    <source>
        <dbReference type="Proteomes" id="UP001501079"/>
    </source>
</evidence>
<dbReference type="PANTHER" id="PTHR33164">
    <property type="entry name" value="TRANSCRIPTIONAL REGULATOR, MARR FAMILY"/>
    <property type="match status" value="1"/>
</dbReference>
<dbReference type="InterPro" id="IPR039422">
    <property type="entry name" value="MarR/SlyA-like"/>
</dbReference>
<dbReference type="Pfam" id="PF01047">
    <property type="entry name" value="MarR"/>
    <property type="match status" value="1"/>
</dbReference>
<dbReference type="SMART" id="SM00347">
    <property type="entry name" value="HTH_MARR"/>
    <property type="match status" value="1"/>
</dbReference>
<dbReference type="PROSITE" id="PS50995">
    <property type="entry name" value="HTH_MARR_2"/>
    <property type="match status" value="1"/>
</dbReference>
<dbReference type="Proteomes" id="UP001501079">
    <property type="component" value="Unassembled WGS sequence"/>
</dbReference>
<organism evidence="2 3">
    <name type="scientific">Gryllotalpicola koreensis</name>
    <dbReference type="NCBI Taxonomy" id="993086"/>
    <lineage>
        <taxon>Bacteria</taxon>
        <taxon>Bacillati</taxon>
        <taxon>Actinomycetota</taxon>
        <taxon>Actinomycetes</taxon>
        <taxon>Micrococcales</taxon>
        <taxon>Microbacteriaceae</taxon>
        <taxon>Gryllotalpicola</taxon>
    </lineage>
</organism>
<dbReference type="InterPro" id="IPR036390">
    <property type="entry name" value="WH_DNA-bd_sf"/>
</dbReference>
<dbReference type="PRINTS" id="PR00598">
    <property type="entry name" value="HTHMARR"/>
</dbReference>
<comment type="caution">
    <text evidence="2">The sequence shown here is derived from an EMBL/GenBank/DDBJ whole genome shotgun (WGS) entry which is preliminary data.</text>
</comment>
<name>A0ABP7ZQB6_9MICO</name>
<protein>
    <recommendedName>
        <fullName evidence="1">HTH marR-type domain-containing protein</fullName>
    </recommendedName>
</protein>
<proteinExistence type="predicted"/>
<dbReference type="EMBL" id="BAABBW010000001">
    <property type="protein sequence ID" value="GAA4167903.1"/>
    <property type="molecule type" value="Genomic_DNA"/>
</dbReference>
<dbReference type="Gene3D" id="1.10.10.10">
    <property type="entry name" value="Winged helix-like DNA-binding domain superfamily/Winged helix DNA-binding domain"/>
    <property type="match status" value="1"/>
</dbReference>
<dbReference type="PANTHER" id="PTHR33164:SF43">
    <property type="entry name" value="HTH-TYPE TRANSCRIPTIONAL REPRESSOR YETL"/>
    <property type="match status" value="1"/>
</dbReference>
<keyword evidence="3" id="KW-1185">Reference proteome</keyword>
<gene>
    <name evidence="2" type="ORF">GCM10022287_02160</name>
</gene>
<sequence length="153" mass="16422">MSDVMSKRPPTLLGLPSYLAGHVSRIGNTQLVAILAERGLRLPHFAVLCGLHDLGPTAQVELADRLGLNPSHLVGYLDRLEEAGLVARSRDSDDRRRQMAELTTTGTKTAVELITHAITSERAQLSALTDAELNTLTALLARVVTTDDDGSVS</sequence>
<accession>A0ABP7ZQB6</accession>
<reference evidence="3" key="1">
    <citation type="journal article" date="2019" name="Int. J. Syst. Evol. Microbiol.">
        <title>The Global Catalogue of Microorganisms (GCM) 10K type strain sequencing project: providing services to taxonomists for standard genome sequencing and annotation.</title>
        <authorList>
            <consortium name="The Broad Institute Genomics Platform"/>
            <consortium name="The Broad Institute Genome Sequencing Center for Infectious Disease"/>
            <person name="Wu L."/>
            <person name="Ma J."/>
        </authorList>
    </citation>
    <scope>NUCLEOTIDE SEQUENCE [LARGE SCALE GENOMIC DNA]</scope>
    <source>
        <strain evidence="3">JCM 17591</strain>
    </source>
</reference>
<evidence type="ECO:0000259" key="1">
    <source>
        <dbReference type="PROSITE" id="PS50995"/>
    </source>
</evidence>
<dbReference type="InterPro" id="IPR000835">
    <property type="entry name" value="HTH_MarR-typ"/>
</dbReference>